<evidence type="ECO:0000313" key="8">
    <source>
        <dbReference type="EMBL" id="KAK3094326.1"/>
    </source>
</evidence>
<dbReference type="PANTHER" id="PTHR16705">
    <property type="entry name" value="COMPLEXIN"/>
    <property type="match status" value="1"/>
</dbReference>
<dbReference type="GO" id="GO:0046928">
    <property type="term" value="P:regulation of neurotransmitter secretion"/>
    <property type="evidence" value="ECO:0007669"/>
    <property type="project" value="TreeGrafter"/>
</dbReference>
<evidence type="ECO:0000256" key="6">
    <source>
        <dbReference type="ARBA" id="ARBA00037297"/>
    </source>
</evidence>
<dbReference type="AlphaFoldDB" id="A0AA88YD73"/>
<gene>
    <name evidence="8" type="ORF">FSP39_000333</name>
</gene>
<comment type="similarity">
    <text evidence="1">Belongs to the complexin/synaphin family.</text>
</comment>
<keyword evidence="2" id="KW-0813">Transport</keyword>
<comment type="function">
    <text evidence="6">Positively regulates a late step in synaptic vesicle exocytosis.</text>
</comment>
<dbReference type="PANTHER" id="PTHR16705:SF4">
    <property type="entry name" value="COMPLEXIN"/>
    <property type="match status" value="1"/>
</dbReference>
<dbReference type="Pfam" id="PF05835">
    <property type="entry name" value="Synaphin"/>
    <property type="match status" value="1"/>
</dbReference>
<dbReference type="FunFam" id="1.20.5.580:FF:000002">
    <property type="entry name" value="Complexin, isoform AB"/>
    <property type="match status" value="1"/>
</dbReference>
<feature type="region of interest" description="Disordered" evidence="7">
    <location>
        <begin position="1"/>
        <end position="119"/>
    </location>
</feature>
<keyword evidence="9" id="KW-1185">Reference proteome</keyword>
<dbReference type="GO" id="GO:0016079">
    <property type="term" value="P:synaptic vesicle exocytosis"/>
    <property type="evidence" value="ECO:0007669"/>
    <property type="project" value="TreeGrafter"/>
</dbReference>
<sequence>MAAFIAKQMVGDKIKSVSGAIGGDKEGESKDDGGDGEDPEVEAARREAEEKRKEKHRKMEEERETLRQSIRDKYGLKKKEAEEGMTQPLQDEGRVGRRKKTPAELAAEQNAESDEEDEFAIPTNIDDLKSKVQDIPQKLAAGVGEVTQKCTLQ</sequence>
<dbReference type="GO" id="GO:0043195">
    <property type="term" value="C:terminal bouton"/>
    <property type="evidence" value="ECO:0007669"/>
    <property type="project" value="TreeGrafter"/>
</dbReference>
<feature type="compositionally biased region" description="Basic and acidic residues" evidence="7">
    <location>
        <begin position="23"/>
        <end position="33"/>
    </location>
</feature>
<dbReference type="EMBL" id="VSWD01000008">
    <property type="protein sequence ID" value="KAK3094326.1"/>
    <property type="molecule type" value="Genomic_DNA"/>
</dbReference>
<keyword evidence="4" id="KW-0532">Neurotransmitter transport</keyword>
<keyword evidence="5" id="KW-0175">Coiled coil</keyword>
<dbReference type="GO" id="GO:0031201">
    <property type="term" value="C:SNARE complex"/>
    <property type="evidence" value="ECO:0007669"/>
    <property type="project" value="TreeGrafter"/>
</dbReference>
<evidence type="ECO:0000256" key="2">
    <source>
        <dbReference type="ARBA" id="ARBA00022448"/>
    </source>
</evidence>
<dbReference type="CDD" id="cd22740">
    <property type="entry name" value="Complexin_NTD"/>
    <property type="match status" value="1"/>
</dbReference>
<evidence type="ECO:0008006" key="10">
    <source>
        <dbReference type="Google" id="ProtNLM"/>
    </source>
</evidence>
<evidence type="ECO:0000256" key="5">
    <source>
        <dbReference type="ARBA" id="ARBA00023054"/>
    </source>
</evidence>
<keyword evidence="3" id="KW-0268">Exocytosis</keyword>
<organism evidence="8 9">
    <name type="scientific">Pinctada imbricata</name>
    <name type="common">Atlantic pearl-oyster</name>
    <name type="synonym">Pinctada martensii</name>
    <dbReference type="NCBI Taxonomy" id="66713"/>
    <lineage>
        <taxon>Eukaryota</taxon>
        <taxon>Metazoa</taxon>
        <taxon>Spiralia</taxon>
        <taxon>Lophotrochozoa</taxon>
        <taxon>Mollusca</taxon>
        <taxon>Bivalvia</taxon>
        <taxon>Autobranchia</taxon>
        <taxon>Pteriomorphia</taxon>
        <taxon>Pterioida</taxon>
        <taxon>Pterioidea</taxon>
        <taxon>Pteriidae</taxon>
        <taxon>Pinctada</taxon>
    </lineage>
</organism>
<comment type="caution">
    <text evidence="8">The sequence shown here is derived from an EMBL/GenBank/DDBJ whole genome shotgun (WGS) entry which is preliminary data.</text>
</comment>
<dbReference type="Proteomes" id="UP001186944">
    <property type="component" value="Unassembled WGS sequence"/>
</dbReference>
<dbReference type="Gene3D" id="1.20.5.580">
    <property type="entry name" value="Single Helix bin"/>
    <property type="match status" value="1"/>
</dbReference>
<dbReference type="SUPFAM" id="SSF58038">
    <property type="entry name" value="SNARE fusion complex"/>
    <property type="match status" value="1"/>
</dbReference>
<reference evidence="8" key="1">
    <citation type="submission" date="2019-08" db="EMBL/GenBank/DDBJ databases">
        <title>The improved chromosome-level genome for the pearl oyster Pinctada fucata martensii using PacBio sequencing and Hi-C.</title>
        <authorList>
            <person name="Zheng Z."/>
        </authorList>
    </citation>
    <scope>NUCLEOTIDE SEQUENCE</scope>
    <source>
        <strain evidence="8">ZZ-2019</strain>
        <tissue evidence="8">Adductor muscle</tissue>
    </source>
</reference>
<evidence type="ECO:0000256" key="3">
    <source>
        <dbReference type="ARBA" id="ARBA00022483"/>
    </source>
</evidence>
<evidence type="ECO:0000256" key="7">
    <source>
        <dbReference type="SAM" id="MobiDB-lite"/>
    </source>
</evidence>
<dbReference type="GO" id="GO:0019905">
    <property type="term" value="F:syntaxin binding"/>
    <property type="evidence" value="ECO:0007669"/>
    <property type="project" value="InterPro"/>
</dbReference>
<evidence type="ECO:0000256" key="1">
    <source>
        <dbReference type="ARBA" id="ARBA00005396"/>
    </source>
</evidence>
<accession>A0AA88YD73</accession>
<dbReference type="InterPro" id="IPR008849">
    <property type="entry name" value="Synaphin"/>
</dbReference>
<proteinExistence type="inferred from homology"/>
<evidence type="ECO:0000256" key="4">
    <source>
        <dbReference type="ARBA" id="ARBA00022775"/>
    </source>
</evidence>
<evidence type="ECO:0000313" key="9">
    <source>
        <dbReference type="Proteomes" id="UP001186944"/>
    </source>
</evidence>
<protein>
    <recommendedName>
        <fullName evidence="10">Complexin-1</fullName>
    </recommendedName>
</protein>
<feature type="compositionally biased region" description="Basic and acidic residues" evidence="7">
    <location>
        <begin position="42"/>
        <end position="82"/>
    </location>
</feature>
<name>A0AA88YD73_PINIB</name>